<feature type="region of interest" description="Disordered" evidence="1">
    <location>
        <begin position="723"/>
        <end position="763"/>
    </location>
</feature>
<feature type="region of interest" description="Disordered" evidence="1">
    <location>
        <begin position="212"/>
        <end position="251"/>
    </location>
</feature>
<feature type="compositionally biased region" description="Polar residues" evidence="1">
    <location>
        <begin position="723"/>
        <end position="732"/>
    </location>
</feature>
<keyword evidence="3" id="KW-1185">Reference proteome</keyword>
<feature type="compositionally biased region" description="Basic and acidic residues" evidence="1">
    <location>
        <begin position="165"/>
        <end position="174"/>
    </location>
</feature>
<organism evidence="2 3">
    <name type="scientific">Phakopsora pachyrhizi</name>
    <name type="common">Asian soybean rust disease fungus</name>
    <dbReference type="NCBI Taxonomy" id="170000"/>
    <lineage>
        <taxon>Eukaryota</taxon>
        <taxon>Fungi</taxon>
        <taxon>Dikarya</taxon>
        <taxon>Basidiomycota</taxon>
        <taxon>Pucciniomycotina</taxon>
        <taxon>Pucciniomycetes</taxon>
        <taxon>Pucciniales</taxon>
        <taxon>Phakopsoraceae</taxon>
        <taxon>Phakopsora</taxon>
    </lineage>
</organism>
<dbReference type="EMBL" id="CALTRL010006023">
    <property type="protein sequence ID" value="CAH7688821.1"/>
    <property type="molecule type" value="Genomic_DNA"/>
</dbReference>
<dbReference type="AlphaFoldDB" id="A0AAV0BRW7"/>
<feature type="region of interest" description="Disordered" evidence="1">
    <location>
        <begin position="453"/>
        <end position="475"/>
    </location>
</feature>
<comment type="caution">
    <text evidence="2">The sequence shown here is derived from an EMBL/GenBank/DDBJ whole genome shotgun (WGS) entry which is preliminary data.</text>
</comment>
<feature type="compositionally biased region" description="Polar residues" evidence="1">
    <location>
        <begin position="175"/>
        <end position="193"/>
    </location>
</feature>
<name>A0AAV0BRW7_PHAPC</name>
<feature type="compositionally biased region" description="Polar residues" evidence="1">
    <location>
        <begin position="116"/>
        <end position="142"/>
    </location>
</feature>
<dbReference type="Pfam" id="PF15365">
    <property type="entry name" value="PNRC"/>
    <property type="match status" value="1"/>
</dbReference>
<dbReference type="GO" id="GO:0016071">
    <property type="term" value="P:mRNA metabolic process"/>
    <property type="evidence" value="ECO:0007669"/>
    <property type="project" value="UniProtKB-ARBA"/>
</dbReference>
<feature type="region of interest" description="Disordered" evidence="1">
    <location>
        <begin position="266"/>
        <end position="299"/>
    </location>
</feature>
<evidence type="ECO:0000256" key="1">
    <source>
        <dbReference type="SAM" id="MobiDB-lite"/>
    </source>
</evidence>
<dbReference type="InterPro" id="IPR028322">
    <property type="entry name" value="PNRC-like_rgn"/>
</dbReference>
<feature type="region of interest" description="Disordered" evidence="1">
    <location>
        <begin position="391"/>
        <end position="410"/>
    </location>
</feature>
<feature type="compositionally biased region" description="Polar residues" evidence="1">
    <location>
        <begin position="8"/>
        <end position="23"/>
    </location>
</feature>
<feature type="region of interest" description="Disordered" evidence="1">
    <location>
        <begin position="1"/>
        <end position="23"/>
    </location>
</feature>
<feature type="region of interest" description="Disordered" evidence="1">
    <location>
        <begin position="576"/>
        <end position="599"/>
    </location>
</feature>
<feature type="region of interest" description="Disordered" evidence="1">
    <location>
        <begin position="44"/>
        <end position="195"/>
    </location>
</feature>
<evidence type="ECO:0000313" key="3">
    <source>
        <dbReference type="Proteomes" id="UP001153365"/>
    </source>
</evidence>
<accession>A0AAV0BRW7</accession>
<dbReference type="Proteomes" id="UP001153365">
    <property type="component" value="Unassembled WGS sequence"/>
</dbReference>
<evidence type="ECO:0000313" key="2">
    <source>
        <dbReference type="EMBL" id="CAH7688821.1"/>
    </source>
</evidence>
<proteinExistence type="predicted"/>
<reference evidence="2" key="1">
    <citation type="submission" date="2022-06" db="EMBL/GenBank/DDBJ databases">
        <authorList>
            <consortium name="SYNGENTA / RWTH Aachen University"/>
        </authorList>
    </citation>
    <scope>NUCLEOTIDE SEQUENCE</scope>
</reference>
<feature type="compositionally biased region" description="Basic residues" evidence="1">
    <location>
        <begin position="222"/>
        <end position="245"/>
    </location>
</feature>
<protein>
    <submittedName>
        <fullName evidence="2">Expressed protein</fullName>
    </submittedName>
</protein>
<gene>
    <name evidence="2" type="ORF">PPACK8108_LOCUS23854</name>
</gene>
<sequence>MAAIPAQHISSLSLKRRNQLASSAPSYQGLGNILISSESTPIAKSLGTARRSRQTSQPVPSDLTAPTKDASKLSLICASPLFPKSPDMAAPSSKATRKTGSTSKQTRKLKEKLPNSDLSGRISSPPNPQDETAQHTATQIQRPRSRASASKTKLRLRSRSMSSSHHGEHEDEKPSTTPASMSASRPRTVTLNDEPTLLMFHSGRETRKLFENASLFGSLPKVPRRPKGGKSSAKKGAKTLNKSRARACSSDDADYTFARDSSFETKFYSRSSTPTPRHDDFATSQGYPGPLQSEANDLSVSAPSGTLISALSSVSALHTSHRHHGRAKSAAIVLDDHGKGPEAPQRFVKDDWDMPSVGISQDLTWQQLEKKLTKSIRLEIPDFGSSILKQSEKETHSPTPKPTPSPCAIDPKLIELGNNKKSHRSALRRTPSANGALVGSAICSSFLINGKTPSTPDHQSAHSFSAPPSPSPDRVDVRTHGKVLASDLGLPMDMAHTRCSTSSDDVSLTWQQAIMRSPPKSHNSFPLHSSSADAQLELLEELKPYKKNAQLITVATLKTSAKNVSKKPEAHTLCKSVAGSQRDDRHRRRNSTSSTGYLSSQIPITAGKRSLNLKKCGFGEDAGAIKPCPLSNASEDKSTVLGKLSSSALPLGSSQSGNLVQVDQLANLKTINKDVPSSVCFINQLKSISHSSVSSAPLTGRYKENRLVTPNKARSTSELLQILTPTSASQSGPKGKGPMYAGPHFHNSPSPAALPAPKFSFGS</sequence>